<gene>
    <name evidence="5" type="ORF">K1W69_03650</name>
</gene>
<evidence type="ECO:0000313" key="5">
    <source>
        <dbReference type="EMBL" id="MBW8636272.1"/>
    </source>
</evidence>
<proteinExistence type="inferred from homology"/>
<dbReference type="InterPro" id="IPR023296">
    <property type="entry name" value="Glyco_hydro_beta-prop_sf"/>
</dbReference>
<reference evidence="5" key="1">
    <citation type="submission" date="2021-08" db="EMBL/GenBank/DDBJ databases">
        <title>Hoeflea bacterium WL0058 sp. nov., isolated from the sediment.</title>
        <authorList>
            <person name="Wang L."/>
            <person name="Zhang D."/>
        </authorList>
    </citation>
    <scope>NUCLEOTIDE SEQUENCE</scope>
    <source>
        <strain evidence="5">WL0058</strain>
    </source>
</reference>
<dbReference type="GO" id="GO:0005975">
    <property type="term" value="P:carbohydrate metabolic process"/>
    <property type="evidence" value="ECO:0007669"/>
    <property type="project" value="InterPro"/>
</dbReference>
<keyword evidence="6" id="KW-1185">Reference proteome</keyword>
<evidence type="ECO:0000256" key="1">
    <source>
        <dbReference type="ARBA" id="ARBA00009902"/>
    </source>
</evidence>
<sequence length="516" mass="58846">MYASHGFLRSDIGDVDIVCHEGVYHLFHLVLPNHDFIAHAVSKDGMAWNRVRNALFVGEPGEWDDDMLWTMHVSPDPEKPGSWRMFYTGLSRAEFGRVQRVGLARSDDLYHWKRCNNGNYPLEIDGRFYESSADEGRKWVSFRDPFFYRDEESGERLLLSSARINEGPIIRRGCVGLAREVEPDVFVFDKPLHRPGLYDDIEVPNLIRIKHRYFLLGSIREDTKVHYWWSDRIEGPYENFYDNVLLPEGNYAARICCYEGKYLLFNFFSRKETLYGREIITRLLPPPKEIVSGKDGRLHLKSFSGFDALVCDCETISDPGQISMLFDNPHARVEDLDDGMHILCPSGYEAFLLPGLRQDFRLRARIELAGLGKCGMVIRVSEAGDGYYLSLDLVKGIAQIRHWGANPTPEFEHAFTYQTLQTGYFLSNIMQGGWEIEIVCHGMYLELSINGQVTLSLVDDGFYEGHVGFYTESANLKLGDVVMQSLSRPTTEQDSVYTATRPVDAEIIGPGPASEI</sequence>
<evidence type="ECO:0000256" key="3">
    <source>
        <dbReference type="ARBA" id="ARBA00023295"/>
    </source>
</evidence>
<dbReference type="Gene3D" id="2.60.120.560">
    <property type="entry name" value="Exo-inulinase, domain 1"/>
    <property type="match status" value="1"/>
</dbReference>
<dbReference type="InterPro" id="IPR013148">
    <property type="entry name" value="Glyco_hydro_32_N"/>
</dbReference>
<evidence type="ECO:0000313" key="6">
    <source>
        <dbReference type="Proteomes" id="UP001196509"/>
    </source>
</evidence>
<dbReference type="InterPro" id="IPR001362">
    <property type="entry name" value="Glyco_hydro_32"/>
</dbReference>
<dbReference type="CDD" id="cd18609">
    <property type="entry name" value="GH32-like"/>
    <property type="match status" value="1"/>
</dbReference>
<name>A0AAE2ZMV7_9HYPH</name>
<dbReference type="GO" id="GO:0004553">
    <property type="term" value="F:hydrolase activity, hydrolyzing O-glycosyl compounds"/>
    <property type="evidence" value="ECO:0007669"/>
    <property type="project" value="InterPro"/>
</dbReference>
<organism evidence="5 6">
    <name type="scientific">Flavimaribacter sediminis</name>
    <dbReference type="NCBI Taxonomy" id="2865987"/>
    <lineage>
        <taxon>Bacteria</taxon>
        <taxon>Pseudomonadati</taxon>
        <taxon>Pseudomonadota</taxon>
        <taxon>Alphaproteobacteria</taxon>
        <taxon>Hyphomicrobiales</taxon>
        <taxon>Rhizobiaceae</taxon>
        <taxon>Flavimaribacter</taxon>
    </lineage>
</organism>
<evidence type="ECO:0000256" key="2">
    <source>
        <dbReference type="ARBA" id="ARBA00022801"/>
    </source>
</evidence>
<comment type="caution">
    <text evidence="5">The sequence shown here is derived from an EMBL/GenBank/DDBJ whole genome shotgun (WGS) entry which is preliminary data.</text>
</comment>
<dbReference type="SMART" id="SM00640">
    <property type="entry name" value="Glyco_32"/>
    <property type="match status" value="1"/>
</dbReference>
<dbReference type="RefSeq" id="WP_220226970.1">
    <property type="nucleotide sequence ID" value="NZ_JAICBX010000001.1"/>
</dbReference>
<feature type="domain" description="Glycosyl hydrolase family 32 N-terminal" evidence="4">
    <location>
        <begin position="17"/>
        <end position="152"/>
    </location>
</feature>
<dbReference type="EMBL" id="JAICBX010000001">
    <property type="protein sequence ID" value="MBW8636272.1"/>
    <property type="molecule type" value="Genomic_DNA"/>
</dbReference>
<dbReference type="Proteomes" id="UP001196509">
    <property type="component" value="Unassembled WGS sequence"/>
</dbReference>
<dbReference type="Gene3D" id="2.115.10.20">
    <property type="entry name" value="Glycosyl hydrolase domain, family 43"/>
    <property type="match status" value="1"/>
</dbReference>
<accession>A0AAE2ZMV7</accession>
<protein>
    <submittedName>
        <fullName evidence="5">Glycosyl hydrolase</fullName>
    </submittedName>
</protein>
<evidence type="ECO:0000259" key="4">
    <source>
        <dbReference type="Pfam" id="PF00251"/>
    </source>
</evidence>
<dbReference type="Pfam" id="PF00251">
    <property type="entry name" value="Glyco_hydro_32N"/>
    <property type="match status" value="1"/>
</dbReference>
<dbReference type="AlphaFoldDB" id="A0AAE2ZMV7"/>
<keyword evidence="3" id="KW-0326">Glycosidase</keyword>
<dbReference type="SUPFAM" id="SSF75005">
    <property type="entry name" value="Arabinanase/levansucrase/invertase"/>
    <property type="match status" value="1"/>
</dbReference>
<keyword evidence="2 5" id="KW-0378">Hydrolase</keyword>
<comment type="similarity">
    <text evidence="1">Belongs to the glycosyl hydrolase 32 family.</text>
</comment>